<dbReference type="InterPro" id="IPR013094">
    <property type="entry name" value="AB_hydrolase_3"/>
</dbReference>
<dbReference type="PANTHER" id="PTHR48081">
    <property type="entry name" value="AB HYDROLASE SUPERFAMILY PROTEIN C4A8.06C"/>
    <property type="match status" value="1"/>
</dbReference>
<dbReference type="InterPro" id="IPR050300">
    <property type="entry name" value="GDXG_lipolytic_enzyme"/>
</dbReference>
<reference evidence="3" key="1">
    <citation type="journal article" date="2021" name="Nat. Commun.">
        <title>Genetic determinants of endophytism in the Arabidopsis root mycobiome.</title>
        <authorList>
            <person name="Mesny F."/>
            <person name="Miyauchi S."/>
            <person name="Thiergart T."/>
            <person name="Pickel B."/>
            <person name="Atanasova L."/>
            <person name="Karlsson M."/>
            <person name="Huettel B."/>
            <person name="Barry K.W."/>
            <person name="Haridas S."/>
            <person name="Chen C."/>
            <person name="Bauer D."/>
            <person name="Andreopoulos W."/>
            <person name="Pangilinan J."/>
            <person name="LaButti K."/>
            <person name="Riley R."/>
            <person name="Lipzen A."/>
            <person name="Clum A."/>
            <person name="Drula E."/>
            <person name="Henrissat B."/>
            <person name="Kohler A."/>
            <person name="Grigoriev I.V."/>
            <person name="Martin F.M."/>
            <person name="Hacquard S."/>
        </authorList>
    </citation>
    <scope>NUCLEOTIDE SEQUENCE</scope>
    <source>
        <strain evidence="3">MPI-SDFR-AT-0073</strain>
    </source>
</reference>
<proteinExistence type="predicted"/>
<dbReference type="PANTHER" id="PTHR48081:SF8">
    <property type="entry name" value="ALPHA_BETA HYDROLASE FOLD-3 DOMAIN-CONTAINING PROTEIN-RELATED"/>
    <property type="match status" value="1"/>
</dbReference>
<feature type="domain" description="Alpha/beta hydrolase fold-3" evidence="2">
    <location>
        <begin position="49"/>
        <end position="260"/>
    </location>
</feature>
<comment type="caution">
    <text evidence="3">The sequence shown here is derived from an EMBL/GenBank/DDBJ whole genome shotgun (WGS) entry which is preliminary data.</text>
</comment>
<evidence type="ECO:0000256" key="1">
    <source>
        <dbReference type="ARBA" id="ARBA00022801"/>
    </source>
</evidence>
<dbReference type="GO" id="GO:0016787">
    <property type="term" value="F:hydrolase activity"/>
    <property type="evidence" value="ECO:0007669"/>
    <property type="project" value="UniProtKB-KW"/>
</dbReference>
<evidence type="ECO:0000313" key="3">
    <source>
        <dbReference type="EMBL" id="KAH6659146.1"/>
    </source>
</evidence>
<dbReference type="EMBL" id="JAGPXC010000001">
    <property type="protein sequence ID" value="KAH6659146.1"/>
    <property type="molecule type" value="Genomic_DNA"/>
</dbReference>
<keyword evidence="4" id="KW-1185">Reference proteome</keyword>
<organism evidence="3 4">
    <name type="scientific">Truncatella angustata</name>
    <dbReference type="NCBI Taxonomy" id="152316"/>
    <lineage>
        <taxon>Eukaryota</taxon>
        <taxon>Fungi</taxon>
        <taxon>Dikarya</taxon>
        <taxon>Ascomycota</taxon>
        <taxon>Pezizomycotina</taxon>
        <taxon>Sordariomycetes</taxon>
        <taxon>Xylariomycetidae</taxon>
        <taxon>Amphisphaeriales</taxon>
        <taxon>Sporocadaceae</taxon>
        <taxon>Truncatella</taxon>
    </lineage>
</organism>
<evidence type="ECO:0000259" key="2">
    <source>
        <dbReference type="Pfam" id="PF07859"/>
    </source>
</evidence>
<dbReference type="Pfam" id="PF07859">
    <property type="entry name" value="Abhydrolase_3"/>
    <property type="match status" value="1"/>
</dbReference>
<dbReference type="Gene3D" id="3.40.50.1820">
    <property type="entry name" value="alpha/beta hydrolase"/>
    <property type="match status" value="1"/>
</dbReference>
<name>A0A9P9A151_9PEZI</name>
<gene>
    <name evidence="3" type="ORF">BKA67DRAFT_543709</name>
</gene>
<dbReference type="SUPFAM" id="SSF53474">
    <property type="entry name" value="alpha/beta-Hydrolases"/>
    <property type="match status" value="1"/>
</dbReference>
<protein>
    <submittedName>
        <fullName evidence="3">Alpha/Beta hydrolase protein</fullName>
    </submittedName>
</protein>
<sequence length="308" mass="33611">MRMIRNQMEEWMNDRYMSTTQRIAMADGHENEMRIFKPEKVPGSGSPLVILVHAGGFAMGTTHQMSPFAQGICTMYGATVVCVTHRLAPEYVFPTAPHDIWDSVKWLGANAASLGADPRVGFVLGGVSSGANLTAVTVQRAVREGLSPALTGAWMCMPCLLDERIVPAEYAAVFISREQCADATLVDTKNLYSVIETAKPDVHSPDWSPFNSANPHNEMPPSYIQVSGADPMRDDGLIYERVLRKAGVKTKLNVYPGVPHWHFGFFPSLSASKKANSDAVRGIGWLLGQSTDGEDENILGAMAPPMWT</sequence>
<evidence type="ECO:0000313" key="4">
    <source>
        <dbReference type="Proteomes" id="UP000758603"/>
    </source>
</evidence>
<dbReference type="RefSeq" id="XP_045963277.1">
    <property type="nucleotide sequence ID" value="XM_046101205.1"/>
</dbReference>
<dbReference type="GeneID" id="70130097"/>
<keyword evidence="1 3" id="KW-0378">Hydrolase</keyword>
<dbReference type="OrthoDB" id="408631at2759"/>
<accession>A0A9P9A151</accession>
<dbReference type="Proteomes" id="UP000758603">
    <property type="component" value="Unassembled WGS sequence"/>
</dbReference>
<dbReference type="AlphaFoldDB" id="A0A9P9A151"/>
<dbReference type="InterPro" id="IPR029058">
    <property type="entry name" value="AB_hydrolase_fold"/>
</dbReference>